<evidence type="ECO:0000256" key="1">
    <source>
        <dbReference type="SAM" id="MobiDB-lite"/>
    </source>
</evidence>
<dbReference type="Proteomes" id="UP000479190">
    <property type="component" value="Unassembled WGS sequence"/>
</dbReference>
<gene>
    <name evidence="2" type="ORF">TBRA_LOCUS8310</name>
</gene>
<accession>A0A6H5IID3</accession>
<reference evidence="2 3" key="1">
    <citation type="submission" date="2020-02" db="EMBL/GenBank/DDBJ databases">
        <authorList>
            <person name="Ferguson B K."/>
        </authorList>
    </citation>
    <scope>NUCLEOTIDE SEQUENCE [LARGE SCALE GENOMIC DNA]</scope>
</reference>
<dbReference type="EMBL" id="CADCXV010000816">
    <property type="protein sequence ID" value="CAB0036443.1"/>
    <property type="molecule type" value="Genomic_DNA"/>
</dbReference>
<evidence type="ECO:0000313" key="3">
    <source>
        <dbReference type="Proteomes" id="UP000479190"/>
    </source>
</evidence>
<proteinExistence type="predicted"/>
<feature type="compositionally biased region" description="Low complexity" evidence="1">
    <location>
        <begin position="147"/>
        <end position="166"/>
    </location>
</feature>
<organism evidence="2 3">
    <name type="scientific">Trichogramma brassicae</name>
    <dbReference type="NCBI Taxonomy" id="86971"/>
    <lineage>
        <taxon>Eukaryota</taxon>
        <taxon>Metazoa</taxon>
        <taxon>Ecdysozoa</taxon>
        <taxon>Arthropoda</taxon>
        <taxon>Hexapoda</taxon>
        <taxon>Insecta</taxon>
        <taxon>Pterygota</taxon>
        <taxon>Neoptera</taxon>
        <taxon>Endopterygota</taxon>
        <taxon>Hymenoptera</taxon>
        <taxon>Apocrita</taxon>
        <taxon>Proctotrupomorpha</taxon>
        <taxon>Chalcidoidea</taxon>
        <taxon>Trichogrammatidae</taxon>
        <taxon>Trichogramma</taxon>
    </lineage>
</organism>
<keyword evidence="3" id="KW-1185">Reference proteome</keyword>
<sequence length="172" mass="19267">MNFWLDTRLKMLNLRLKMLERFSIILAAVTSRVNAESSSQTEQYSHLSLAVCEPSERLAYGPQRGGSASGLAPICAATSSHELRLRRSGYTRCECERESASRAAPRGAPAFAHRLSVDHVEVSQERRFARRRRELRQAITSDERALRSSAPIRHSSPSSSRESISPHSDESK</sequence>
<feature type="region of interest" description="Disordered" evidence="1">
    <location>
        <begin position="139"/>
        <end position="172"/>
    </location>
</feature>
<dbReference type="AlphaFoldDB" id="A0A6H5IID3"/>
<evidence type="ECO:0000313" key="2">
    <source>
        <dbReference type="EMBL" id="CAB0036443.1"/>
    </source>
</evidence>
<protein>
    <submittedName>
        <fullName evidence="2">Uncharacterized protein</fullName>
    </submittedName>
</protein>
<name>A0A6H5IID3_9HYME</name>